<evidence type="ECO:0000313" key="6">
    <source>
        <dbReference type="Proteomes" id="UP000012159"/>
    </source>
</evidence>
<evidence type="ECO:0000256" key="2">
    <source>
        <dbReference type="ARBA" id="ARBA00022723"/>
    </source>
</evidence>
<reference evidence="5 6" key="1">
    <citation type="submission" date="2013-01" db="EMBL/GenBank/DDBJ databases">
        <authorList>
            <person name="Harkins D.M."/>
            <person name="Durkin A.S."/>
            <person name="Brinkac L.M."/>
            <person name="Haft D.H."/>
            <person name="Selengut J.D."/>
            <person name="Sanka R."/>
            <person name="DePew J."/>
            <person name="Purushe J."/>
            <person name="Picardeau M."/>
            <person name="Werts C."/>
            <person name="Goarant C."/>
            <person name="Vinetz J.M."/>
            <person name="Sutton G.G."/>
            <person name="Nierman W.C."/>
            <person name="Fouts D.E."/>
        </authorList>
    </citation>
    <scope>NUCLEOTIDE SEQUENCE [LARGE SCALE GENOMIC DNA]</scope>
    <source>
        <strain evidence="5 6">200901868</strain>
    </source>
</reference>
<evidence type="ECO:0000259" key="4">
    <source>
        <dbReference type="Pfam" id="PF13359"/>
    </source>
</evidence>
<dbReference type="STRING" id="1192866.LEP1GSC133_2255"/>
<keyword evidence="3" id="KW-1133">Transmembrane helix</keyword>
<feature type="domain" description="DDE Tnp4" evidence="4">
    <location>
        <begin position="132"/>
        <end position="284"/>
    </location>
</feature>
<dbReference type="EMBL" id="AKWF02000057">
    <property type="protein sequence ID" value="EMO63304.1"/>
    <property type="molecule type" value="Genomic_DNA"/>
</dbReference>
<keyword evidence="3" id="KW-0472">Membrane</keyword>
<keyword evidence="3" id="KW-0812">Transmembrane</keyword>
<dbReference type="InterPro" id="IPR027806">
    <property type="entry name" value="HARBI1_dom"/>
</dbReference>
<proteinExistence type="predicted"/>
<feature type="transmembrane region" description="Helical" evidence="3">
    <location>
        <begin position="280"/>
        <end position="300"/>
    </location>
</feature>
<dbReference type="AlphaFoldDB" id="M6WDN1"/>
<organism evidence="5 6">
    <name type="scientific">Leptospira borgpetersenii serovar Pomona str. 200901868</name>
    <dbReference type="NCBI Taxonomy" id="1192866"/>
    <lineage>
        <taxon>Bacteria</taxon>
        <taxon>Pseudomonadati</taxon>
        <taxon>Spirochaetota</taxon>
        <taxon>Spirochaetia</taxon>
        <taxon>Leptospirales</taxon>
        <taxon>Leptospiraceae</taxon>
        <taxon>Leptospira</taxon>
    </lineage>
</organism>
<sequence>MISKGKVLKNSRMSQALLGVSKQEFKTLCVPFGLAYLSLKKEIKHNFTKGRKSILQDIEENLFLFFLSKTYPTYDVLGAVFGMDRTTACKLVKLLAEALFLSLGSMNTLPANEMSDLRRKLKKLKKLKYVIIDGTERPIRRPTNKELQKEFYSGKKKRHTIKNLILTNKDKAILFLSNTISGKTHDLKVAENTMITSAIPKDVACVLDSGFEGIERTSKKLNIIKPKKKPKKKELTTAQKTKNTRISKKRIFIENAFAGIKRFRITSDVIRSFRKDFKHLVFVLAAGLWNLRLFLVNVLIGNFSTTLL</sequence>
<dbReference type="GO" id="GO:0046872">
    <property type="term" value="F:metal ion binding"/>
    <property type="evidence" value="ECO:0007669"/>
    <property type="project" value="UniProtKB-KW"/>
</dbReference>
<keyword evidence="2" id="KW-0479">Metal-binding</keyword>
<dbReference type="PANTHER" id="PTHR23080">
    <property type="entry name" value="THAP DOMAIN PROTEIN"/>
    <property type="match status" value="1"/>
</dbReference>
<evidence type="ECO:0000256" key="3">
    <source>
        <dbReference type="SAM" id="Phobius"/>
    </source>
</evidence>
<evidence type="ECO:0000313" key="5">
    <source>
        <dbReference type="EMBL" id="EMO63304.1"/>
    </source>
</evidence>
<name>M6WDN1_LEPBO</name>
<comment type="caution">
    <text evidence="5">The sequence shown here is derived from an EMBL/GenBank/DDBJ whole genome shotgun (WGS) entry which is preliminary data.</text>
</comment>
<gene>
    <name evidence="5" type="ORF">LEP1GSC133_2255</name>
</gene>
<comment type="cofactor">
    <cofactor evidence="1">
        <name>a divalent metal cation</name>
        <dbReference type="ChEBI" id="CHEBI:60240"/>
    </cofactor>
</comment>
<accession>M6WDN1</accession>
<protein>
    <submittedName>
        <fullName evidence="5">Transposase, IS4 family</fullName>
    </submittedName>
</protein>
<evidence type="ECO:0000256" key="1">
    <source>
        <dbReference type="ARBA" id="ARBA00001968"/>
    </source>
</evidence>
<dbReference type="Proteomes" id="UP000012159">
    <property type="component" value="Unassembled WGS sequence"/>
</dbReference>
<dbReference type="Pfam" id="PF13359">
    <property type="entry name" value="DDE_Tnp_4"/>
    <property type="match status" value="1"/>
</dbReference>